<gene>
    <name evidence="1" type="ORF">THITH_08890</name>
</gene>
<evidence type="ECO:0000313" key="1">
    <source>
        <dbReference type="EMBL" id="AHF00086.1"/>
    </source>
</evidence>
<dbReference type="AlphaFoldDB" id="W0DT79"/>
<dbReference type="RefSeq" id="WP_006747475.1">
    <property type="nucleotide sequence ID" value="NZ_CP007029.1"/>
</dbReference>
<sequence length="91" mass="10101">MWNYGCADEFRKQSDELAHMGQEAGKMAKGKRRGAEVTIDQAEKDAEVAQYDAFLIPGGYFSGSVARRPRCRAFYQGGVVQRLLHHPLVGA</sequence>
<organism evidence="1 2">
    <name type="scientific">Thioalkalivibrio paradoxus ARh 1</name>
    <dbReference type="NCBI Taxonomy" id="713585"/>
    <lineage>
        <taxon>Bacteria</taxon>
        <taxon>Pseudomonadati</taxon>
        <taxon>Pseudomonadota</taxon>
        <taxon>Gammaproteobacteria</taxon>
        <taxon>Chromatiales</taxon>
        <taxon>Ectothiorhodospiraceae</taxon>
        <taxon>Thioalkalivibrio</taxon>
    </lineage>
</organism>
<reference evidence="1 2" key="1">
    <citation type="submission" date="2013-12" db="EMBL/GenBank/DDBJ databases">
        <authorList>
            <consortium name="DOE Joint Genome Institute"/>
            <person name="Muyzer G."/>
            <person name="Huntemann M."/>
            <person name="Han J."/>
            <person name="Chen A."/>
            <person name="Kyrpides N."/>
            <person name="Mavromatis K."/>
            <person name="Markowitz V."/>
            <person name="Palaniappan K."/>
            <person name="Ivanova N."/>
            <person name="Schaumberg A."/>
            <person name="Pati A."/>
            <person name="Liolios K."/>
            <person name="Nordberg H.P."/>
            <person name="Cantor M.N."/>
            <person name="Hua S.X."/>
            <person name="Woyke T."/>
        </authorList>
    </citation>
    <scope>NUCLEOTIDE SEQUENCE [LARGE SCALE GENOMIC DNA]</scope>
    <source>
        <strain evidence="1 2">ARh 1</strain>
    </source>
</reference>
<accession>W0DT79</accession>
<name>W0DT79_9GAMM</name>
<protein>
    <recommendedName>
        <fullName evidence="3">DJ-1/PfpI domain-containing protein</fullName>
    </recommendedName>
</protein>
<dbReference type="EMBL" id="CP007029">
    <property type="protein sequence ID" value="AHF00086.1"/>
    <property type="molecule type" value="Genomic_DNA"/>
</dbReference>
<keyword evidence="2" id="KW-1185">Reference proteome</keyword>
<proteinExistence type="predicted"/>
<dbReference type="Proteomes" id="UP000005289">
    <property type="component" value="Chromosome"/>
</dbReference>
<evidence type="ECO:0008006" key="3">
    <source>
        <dbReference type="Google" id="ProtNLM"/>
    </source>
</evidence>
<evidence type="ECO:0000313" key="2">
    <source>
        <dbReference type="Proteomes" id="UP000005289"/>
    </source>
</evidence>
<dbReference type="KEGG" id="tti:THITH_08890"/>
<dbReference type="OrthoDB" id="9792284at2"/>
<dbReference type="HOGENOM" id="CLU_2426073_0_0_6"/>